<comment type="caution">
    <text evidence="2">The sequence shown here is derived from an EMBL/GenBank/DDBJ whole genome shotgun (WGS) entry which is preliminary data.</text>
</comment>
<keyword evidence="3" id="KW-1185">Reference proteome</keyword>
<dbReference type="EMBL" id="JAVRJZ010000008">
    <property type="protein sequence ID" value="KAK2719802.1"/>
    <property type="molecule type" value="Genomic_DNA"/>
</dbReference>
<evidence type="ECO:0000256" key="1">
    <source>
        <dbReference type="SAM" id="Phobius"/>
    </source>
</evidence>
<reference evidence="2" key="1">
    <citation type="submission" date="2023-07" db="EMBL/GenBank/DDBJ databases">
        <title>Chromosome-level genome assembly of Artemia franciscana.</title>
        <authorList>
            <person name="Jo E."/>
        </authorList>
    </citation>
    <scope>NUCLEOTIDE SEQUENCE</scope>
    <source>
        <tissue evidence="2">Whole body</tissue>
    </source>
</reference>
<evidence type="ECO:0000313" key="3">
    <source>
        <dbReference type="Proteomes" id="UP001187531"/>
    </source>
</evidence>
<keyword evidence="1" id="KW-1133">Transmembrane helix</keyword>
<evidence type="ECO:0000313" key="2">
    <source>
        <dbReference type="EMBL" id="KAK2719802.1"/>
    </source>
</evidence>
<sequence>MDGYKRNYIVINRQRLLSILCFVAVGAIIGLTRYSESKIYVKVTNTTDFTLNPELYSLQLIRVRDFLNIRLECDGPPRSDKVMSFTIFGDSTKQDTKDRFFEPLKLTLSSVGNLYPGWEVRIYYHPNIQHVVAGLSNVRLCNVMALPFAGTDLPASHIDLSWINPRVWRFLPLLDDYVSVFLSRDSDSIILKREVSAVEEWLNFNRSFHVMRDHPQHGAAILAGMWGARLDKRRKEIREAAVDMVLSSQDDLKSTDQRQLEYRIWPIAKSDSVVHDSYFCKNHRLRSRDITLPFPTRRENYTFVGNVVNMSEYLFEECPEECRPVEHKEWYFC</sequence>
<feature type="transmembrane region" description="Helical" evidence="1">
    <location>
        <begin position="16"/>
        <end position="34"/>
    </location>
</feature>
<keyword evidence="1" id="KW-0812">Transmembrane</keyword>
<dbReference type="Proteomes" id="UP001187531">
    <property type="component" value="Unassembled WGS sequence"/>
</dbReference>
<protein>
    <submittedName>
        <fullName evidence="2">Uncharacterized protein</fullName>
    </submittedName>
</protein>
<accession>A0AA88L7I1</accession>
<gene>
    <name evidence="2" type="ORF">QYM36_005318</name>
</gene>
<dbReference type="AlphaFoldDB" id="A0AA88L7I1"/>
<keyword evidence="1" id="KW-0472">Membrane</keyword>
<organism evidence="2 3">
    <name type="scientific">Artemia franciscana</name>
    <name type="common">Brine shrimp</name>
    <name type="synonym">Artemia sanfranciscana</name>
    <dbReference type="NCBI Taxonomy" id="6661"/>
    <lineage>
        <taxon>Eukaryota</taxon>
        <taxon>Metazoa</taxon>
        <taxon>Ecdysozoa</taxon>
        <taxon>Arthropoda</taxon>
        <taxon>Crustacea</taxon>
        <taxon>Branchiopoda</taxon>
        <taxon>Anostraca</taxon>
        <taxon>Artemiidae</taxon>
        <taxon>Artemia</taxon>
    </lineage>
</organism>
<proteinExistence type="predicted"/>
<name>A0AA88L7I1_ARTSF</name>